<dbReference type="PANTHER" id="PTHR37984:SF5">
    <property type="entry name" value="PROTEIN NYNRIN-LIKE"/>
    <property type="match status" value="1"/>
</dbReference>
<gene>
    <name evidence="1" type="ORF">LAZ67_X003472</name>
</gene>
<sequence length="163" mass="18740">MEDHDEKLNQVLSRLRDINLVLNNANSIYRQKSLKLLRYIIDDKGIHLDLDLMKPLFDDPPPKDKTRQNHDKSLKSIRVPLAPVETPSNPWNKLGSDISSIREIVTDNGTPFIYEEFVNIPVSKGIKHIRTANYHPACNGEVENLNKTPLRSKHIQHCSMEIL</sequence>
<proteinExistence type="predicted"/>
<evidence type="ECO:0000313" key="1">
    <source>
        <dbReference type="EMBL" id="UYV84781.1"/>
    </source>
</evidence>
<accession>A0ABY6LWS3</accession>
<dbReference type="Gene3D" id="3.30.420.10">
    <property type="entry name" value="Ribonuclease H-like superfamily/Ribonuclease H"/>
    <property type="match status" value="1"/>
</dbReference>
<dbReference type="InterPro" id="IPR050951">
    <property type="entry name" value="Retrovirus_Pol_polyprotein"/>
</dbReference>
<keyword evidence="2" id="KW-1185">Reference proteome</keyword>
<protein>
    <submittedName>
        <fullName evidence="1">K02A2.6-like</fullName>
    </submittedName>
</protein>
<evidence type="ECO:0000313" key="2">
    <source>
        <dbReference type="Proteomes" id="UP001235939"/>
    </source>
</evidence>
<dbReference type="InterPro" id="IPR043502">
    <property type="entry name" value="DNA/RNA_pol_sf"/>
</dbReference>
<dbReference type="SUPFAM" id="SSF56672">
    <property type="entry name" value="DNA/RNA polymerases"/>
    <property type="match status" value="1"/>
</dbReference>
<name>A0ABY6LWS3_9ARAC</name>
<dbReference type="Proteomes" id="UP001235939">
    <property type="component" value="Chromosome X"/>
</dbReference>
<dbReference type="InterPro" id="IPR036397">
    <property type="entry name" value="RNaseH_sf"/>
</dbReference>
<reference evidence="1 2" key="1">
    <citation type="submission" date="2022-03" db="EMBL/GenBank/DDBJ databases">
        <title>A chromosomal length assembly of Cordylochernes scorpioides.</title>
        <authorList>
            <person name="Zeh D."/>
            <person name="Zeh J."/>
        </authorList>
    </citation>
    <scope>NUCLEOTIDE SEQUENCE [LARGE SCALE GENOMIC DNA]</scope>
    <source>
        <strain evidence="1">IN4F17</strain>
        <tissue evidence="1">Whole Body</tissue>
    </source>
</reference>
<dbReference type="InterPro" id="IPR012337">
    <property type="entry name" value="RNaseH-like_sf"/>
</dbReference>
<dbReference type="InterPro" id="IPR043128">
    <property type="entry name" value="Rev_trsase/Diguanyl_cyclase"/>
</dbReference>
<dbReference type="PANTHER" id="PTHR37984">
    <property type="entry name" value="PROTEIN CBG26694"/>
    <property type="match status" value="1"/>
</dbReference>
<organism evidence="1 2">
    <name type="scientific">Cordylochernes scorpioides</name>
    <dbReference type="NCBI Taxonomy" id="51811"/>
    <lineage>
        <taxon>Eukaryota</taxon>
        <taxon>Metazoa</taxon>
        <taxon>Ecdysozoa</taxon>
        <taxon>Arthropoda</taxon>
        <taxon>Chelicerata</taxon>
        <taxon>Arachnida</taxon>
        <taxon>Pseudoscorpiones</taxon>
        <taxon>Cheliferoidea</taxon>
        <taxon>Chernetidae</taxon>
        <taxon>Cordylochernes</taxon>
    </lineage>
</organism>
<dbReference type="SUPFAM" id="SSF53098">
    <property type="entry name" value="Ribonuclease H-like"/>
    <property type="match status" value="1"/>
</dbReference>
<dbReference type="Gene3D" id="3.30.70.270">
    <property type="match status" value="1"/>
</dbReference>
<dbReference type="EMBL" id="CP092886">
    <property type="protein sequence ID" value="UYV84781.1"/>
    <property type="molecule type" value="Genomic_DNA"/>
</dbReference>